<dbReference type="OrthoDB" id="9815744at2"/>
<evidence type="ECO:0000259" key="4">
    <source>
        <dbReference type="PROSITE" id="PS50043"/>
    </source>
</evidence>
<dbReference type="Proteomes" id="UP000184501">
    <property type="component" value="Unassembled WGS sequence"/>
</dbReference>
<dbReference type="PANTHER" id="PTHR44688:SF16">
    <property type="entry name" value="DNA-BINDING TRANSCRIPTIONAL ACTIVATOR DEVR_DOSR"/>
    <property type="match status" value="1"/>
</dbReference>
<accession>A0A1M5FPA4</accession>
<keyword evidence="6" id="KW-1185">Reference proteome</keyword>
<dbReference type="PROSITE" id="PS00622">
    <property type="entry name" value="HTH_LUXR_1"/>
    <property type="match status" value="1"/>
</dbReference>
<reference evidence="5 6" key="1">
    <citation type="submission" date="2016-11" db="EMBL/GenBank/DDBJ databases">
        <authorList>
            <person name="Jaros S."/>
            <person name="Januszkiewicz K."/>
            <person name="Wedrychowicz H."/>
        </authorList>
    </citation>
    <scope>NUCLEOTIDE SEQUENCE [LARGE SCALE GENOMIC DNA]</scope>
    <source>
        <strain evidence="5 6">DSM 44523</strain>
    </source>
</reference>
<organism evidence="5 6">
    <name type="scientific">Streptoalloteichus hindustanus</name>
    <dbReference type="NCBI Taxonomy" id="2017"/>
    <lineage>
        <taxon>Bacteria</taxon>
        <taxon>Bacillati</taxon>
        <taxon>Actinomycetota</taxon>
        <taxon>Actinomycetes</taxon>
        <taxon>Pseudonocardiales</taxon>
        <taxon>Pseudonocardiaceae</taxon>
        <taxon>Streptoalloteichus</taxon>
    </lineage>
</organism>
<dbReference type="SUPFAM" id="SSF55781">
    <property type="entry name" value="GAF domain-like"/>
    <property type="match status" value="1"/>
</dbReference>
<dbReference type="Gene3D" id="1.10.10.10">
    <property type="entry name" value="Winged helix-like DNA-binding domain superfamily/Winged helix DNA-binding domain"/>
    <property type="match status" value="1"/>
</dbReference>
<sequence length="340" mass="36430">MEPWVRLLSAVAGECSDAGELAGEMARLVGQRVPHDGYLLGGLDPVTGVGCFQGARIGYSAPMRQRMAQEFVYDGRWGLFDGDCRVRLLASTAARRSGQSARVRRHLSDMAAEGAGSELIVGFAVDGVPTGVLVLARQRGNRPFSRADAEYLCGLSGAFALALRQFVAAKPLRPVATSGSPGVVVVGADGEVRAISASARRTGSLMLPSDVRRDDPQLFRAMWNITHHARSTGRAALTHIPTPFGWIALDGEPLEGADPGDVAITIRHGAGAPLLTALAAWYRITPREKDVVSLLLRGEPTKRIARYLKLSPHTVHDHLRSVYRKTGVTNRDELVAGITG</sequence>
<keyword evidence="3" id="KW-0804">Transcription</keyword>
<dbReference type="PROSITE" id="PS50043">
    <property type="entry name" value="HTH_LUXR_2"/>
    <property type="match status" value="1"/>
</dbReference>
<proteinExistence type="predicted"/>
<dbReference type="RefSeq" id="WP_083959794.1">
    <property type="nucleotide sequence ID" value="NZ_FQVN01000005.1"/>
</dbReference>
<keyword evidence="1" id="KW-0805">Transcription regulation</keyword>
<dbReference type="PRINTS" id="PR00038">
    <property type="entry name" value="HTHLUXR"/>
</dbReference>
<dbReference type="AlphaFoldDB" id="A0A1M5FPA4"/>
<dbReference type="InterPro" id="IPR000792">
    <property type="entry name" value="Tscrpt_reg_LuxR_C"/>
</dbReference>
<dbReference type="InterPro" id="IPR036388">
    <property type="entry name" value="WH-like_DNA-bd_sf"/>
</dbReference>
<evidence type="ECO:0000256" key="3">
    <source>
        <dbReference type="ARBA" id="ARBA00023163"/>
    </source>
</evidence>
<keyword evidence="2 5" id="KW-0238">DNA-binding</keyword>
<dbReference type="InterPro" id="IPR016032">
    <property type="entry name" value="Sig_transdc_resp-reg_C-effctor"/>
</dbReference>
<name>A0A1M5FPA4_STRHI</name>
<dbReference type="InterPro" id="IPR029016">
    <property type="entry name" value="GAF-like_dom_sf"/>
</dbReference>
<dbReference type="GO" id="GO:0003677">
    <property type="term" value="F:DNA binding"/>
    <property type="evidence" value="ECO:0007669"/>
    <property type="project" value="UniProtKB-KW"/>
</dbReference>
<feature type="domain" description="HTH luxR-type" evidence="4">
    <location>
        <begin position="277"/>
        <end position="340"/>
    </location>
</feature>
<dbReference type="GO" id="GO:0006355">
    <property type="term" value="P:regulation of DNA-templated transcription"/>
    <property type="evidence" value="ECO:0007669"/>
    <property type="project" value="InterPro"/>
</dbReference>
<evidence type="ECO:0000256" key="1">
    <source>
        <dbReference type="ARBA" id="ARBA00023015"/>
    </source>
</evidence>
<dbReference type="Pfam" id="PF00196">
    <property type="entry name" value="GerE"/>
    <property type="match status" value="1"/>
</dbReference>
<evidence type="ECO:0000256" key="2">
    <source>
        <dbReference type="ARBA" id="ARBA00023125"/>
    </source>
</evidence>
<protein>
    <submittedName>
        <fullName evidence="5">DNA-binding transcriptional regulator, CsgD family</fullName>
    </submittedName>
</protein>
<dbReference type="SUPFAM" id="SSF46894">
    <property type="entry name" value="C-terminal effector domain of the bipartite response regulators"/>
    <property type="match status" value="1"/>
</dbReference>
<dbReference type="Gene3D" id="3.30.450.40">
    <property type="match status" value="1"/>
</dbReference>
<gene>
    <name evidence="5" type="ORF">SAMN05444320_105531</name>
</gene>
<evidence type="ECO:0000313" key="6">
    <source>
        <dbReference type="Proteomes" id="UP000184501"/>
    </source>
</evidence>
<dbReference type="SMART" id="SM00421">
    <property type="entry name" value="HTH_LUXR"/>
    <property type="match status" value="1"/>
</dbReference>
<evidence type="ECO:0000313" key="5">
    <source>
        <dbReference type="EMBL" id="SHF93326.1"/>
    </source>
</evidence>
<dbReference type="PANTHER" id="PTHR44688">
    <property type="entry name" value="DNA-BINDING TRANSCRIPTIONAL ACTIVATOR DEVR_DOSR"/>
    <property type="match status" value="1"/>
</dbReference>
<dbReference type="STRING" id="2017.SAMN05444320_105531"/>
<dbReference type="EMBL" id="FQVN01000005">
    <property type="protein sequence ID" value="SHF93326.1"/>
    <property type="molecule type" value="Genomic_DNA"/>
</dbReference>
<dbReference type="CDD" id="cd06170">
    <property type="entry name" value="LuxR_C_like"/>
    <property type="match status" value="1"/>
</dbReference>